<gene>
    <name evidence="4" type="ORF">HZA61_14025</name>
</gene>
<reference evidence="4" key="1">
    <citation type="submission" date="2020-07" db="EMBL/GenBank/DDBJ databases">
        <title>Huge and variable diversity of episymbiotic CPR bacteria and DPANN archaea in groundwater ecosystems.</title>
        <authorList>
            <person name="He C.Y."/>
            <person name="Keren R."/>
            <person name="Whittaker M."/>
            <person name="Farag I.F."/>
            <person name="Doudna J."/>
            <person name="Cate J.H.D."/>
            <person name="Banfield J.F."/>
        </authorList>
    </citation>
    <scope>NUCLEOTIDE SEQUENCE</scope>
    <source>
        <strain evidence="4">NC_groundwater_1813_Pr3_B-0.1um_71_17</strain>
    </source>
</reference>
<dbReference type="PANTHER" id="PTHR35038">
    <property type="entry name" value="DISSIMILATORY SULFITE REDUCTASE SIRA"/>
    <property type="match status" value="1"/>
</dbReference>
<dbReference type="InterPro" id="IPR036280">
    <property type="entry name" value="Multihaem_cyt_sf"/>
</dbReference>
<dbReference type="InterPro" id="IPR051829">
    <property type="entry name" value="Multiheme_Cytochr_ET"/>
</dbReference>
<comment type="caution">
    <text evidence="4">The sequence shown here is derived from an EMBL/GenBank/DDBJ whole genome shotgun (WGS) entry which is preliminary data.</text>
</comment>
<feature type="signal peptide" evidence="2">
    <location>
        <begin position="1"/>
        <end position="28"/>
    </location>
</feature>
<dbReference type="Gene3D" id="1.10.1130.10">
    <property type="entry name" value="Flavocytochrome C3, Chain A"/>
    <property type="match status" value="1"/>
</dbReference>
<evidence type="ECO:0000313" key="4">
    <source>
        <dbReference type="EMBL" id="MBI5170602.1"/>
    </source>
</evidence>
<dbReference type="NCBIfam" id="TIGR01905">
    <property type="entry name" value="paired_CXXCH_1"/>
    <property type="match status" value="2"/>
</dbReference>
<feature type="domain" description="Doubled CXXCH motif" evidence="3">
    <location>
        <begin position="103"/>
        <end position="141"/>
    </location>
</feature>
<organism evidence="4 5">
    <name type="scientific">Eiseniibacteriota bacterium</name>
    <dbReference type="NCBI Taxonomy" id="2212470"/>
    <lineage>
        <taxon>Bacteria</taxon>
        <taxon>Candidatus Eiseniibacteriota</taxon>
    </lineage>
</organism>
<dbReference type="EMBL" id="JACRIW010000099">
    <property type="protein sequence ID" value="MBI5170602.1"/>
    <property type="molecule type" value="Genomic_DNA"/>
</dbReference>
<dbReference type="InterPro" id="IPR010177">
    <property type="entry name" value="Paired_CXXCH_1"/>
</dbReference>
<sequence length="206" mass="21526">MPRTSVPRFLVCFVAVLAVLAAARPARTAAPAPPTCGDRACHGALVKRDRAHSPVQDGDCGSCHRAVAGASHPDSSRADFTLVKRGAALCADCHDPFAGSSVHAPVEEGECLACHDPHGSGRPALARREVNAMCFECHEAKSFAVHAVVGVDLGSGHPLSGPRDPARKSGAFSCASCHDPHATNTPHLWKFGATTTFDLCGHCHQK</sequence>
<dbReference type="SUPFAM" id="SSF48695">
    <property type="entry name" value="Multiheme cytochromes"/>
    <property type="match status" value="1"/>
</dbReference>
<keyword evidence="1 2" id="KW-0732">Signal</keyword>
<dbReference type="Pfam" id="PF09699">
    <property type="entry name" value="Paired_CXXCH_1"/>
    <property type="match status" value="3"/>
</dbReference>
<accession>A0A933SEE4</accession>
<dbReference type="Proteomes" id="UP000696931">
    <property type="component" value="Unassembled WGS sequence"/>
</dbReference>
<evidence type="ECO:0000256" key="2">
    <source>
        <dbReference type="SAM" id="SignalP"/>
    </source>
</evidence>
<dbReference type="PANTHER" id="PTHR35038:SF6">
    <property type="entry name" value="SURFACE LOCALIZED DECAHEME CYTOCHROME C LIPOPROTEIN"/>
    <property type="match status" value="1"/>
</dbReference>
<name>A0A933SEE4_UNCEI</name>
<evidence type="ECO:0000259" key="3">
    <source>
        <dbReference type="Pfam" id="PF09699"/>
    </source>
</evidence>
<evidence type="ECO:0000256" key="1">
    <source>
        <dbReference type="ARBA" id="ARBA00022729"/>
    </source>
</evidence>
<feature type="chain" id="PRO_5037612586" description="Doubled CXXCH motif domain-containing protein" evidence="2">
    <location>
        <begin position="29"/>
        <end position="206"/>
    </location>
</feature>
<feature type="domain" description="Doubled CXXCH motif" evidence="3">
    <location>
        <begin position="52"/>
        <end position="98"/>
    </location>
</feature>
<dbReference type="GO" id="GO:0016491">
    <property type="term" value="F:oxidoreductase activity"/>
    <property type="evidence" value="ECO:0007669"/>
    <property type="project" value="TreeGrafter"/>
</dbReference>
<proteinExistence type="predicted"/>
<dbReference type="AlphaFoldDB" id="A0A933SEE4"/>
<protein>
    <recommendedName>
        <fullName evidence="3">Doubled CXXCH motif domain-containing protein</fullName>
    </recommendedName>
</protein>
<evidence type="ECO:0000313" key="5">
    <source>
        <dbReference type="Proteomes" id="UP000696931"/>
    </source>
</evidence>
<feature type="domain" description="Doubled CXXCH motif" evidence="3">
    <location>
        <begin position="173"/>
        <end position="205"/>
    </location>
</feature>